<dbReference type="AlphaFoldDB" id="A0A915L346"/>
<accession>A0A915L346</accession>
<dbReference type="WBParaSite" id="nRc.2.0.1.t45161-RA">
    <property type="protein sequence ID" value="nRc.2.0.1.t45161-RA"/>
    <property type="gene ID" value="nRc.2.0.1.g45161"/>
</dbReference>
<dbReference type="Proteomes" id="UP000887565">
    <property type="component" value="Unplaced"/>
</dbReference>
<proteinExistence type="predicted"/>
<feature type="domain" description="Peptidase M12A" evidence="2">
    <location>
        <begin position="124"/>
        <end position="209"/>
    </location>
</feature>
<dbReference type="InterPro" id="IPR024079">
    <property type="entry name" value="MetalloPept_cat_dom_sf"/>
</dbReference>
<dbReference type="InterPro" id="IPR001506">
    <property type="entry name" value="Peptidase_M12A"/>
</dbReference>
<dbReference type="GO" id="GO:0006508">
    <property type="term" value="P:proteolysis"/>
    <property type="evidence" value="ECO:0007669"/>
    <property type="project" value="InterPro"/>
</dbReference>
<dbReference type="Pfam" id="PF01400">
    <property type="entry name" value="Astacin"/>
    <property type="match status" value="1"/>
</dbReference>
<dbReference type="PROSITE" id="PS51864">
    <property type="entry name" value="ASTACIN"/>
    <property type="match status" value="1"/>
</dbReference>
<evidence type="ECO:0000313" key="4">
    <source>
        <dbReference type="WBParaSite" id="nRc.2.0.1.t45161-RA"/>
    </source>
</evidence>
<comment type="caution">
    <text evidence="1">Lacks conserved residue(s) required for the propagation of feature annotation.</text>
</comment>
<organism evidence="3 4">
    <name type="scientific">Romanomermis culicivorax</name>
    <name type="common">Nematode worm</name>
    <dbReference type="NCBI Taxonomy" id="13658"/>
    <lineage>
        <taxon>Eukaryota</taxon>
        <taxon>Metazoa</taxon>
        <taxon>Ecdysozoa</taxon>
        <taxon>Nematoda</taxon>
        <taxon>Enoplea</taxon>
        <taxon>Dorylaimia</taxon>
        <taxon>Mermithida</taxon>
        <taxon>Mermithoidea</taxon>
        <taxon>Mermithidae</taxon>
        <taxon>Romanomermis</taxon>
    </lineage>
</organism>
<evidence type="ECO:0000313" key="3">
    <source>
        <dbReference type="Proteomes" id="UP000887565"/>
    </source>
</evidence>
<sequence>MCLTVKGSDSTQHTKPELAYKPENYHTFPQQDVRHINMDFNQEVDGQDYLRRTKLTINTESTYLNPADFAKGRYYMERKEYDWRRPDIRGTGVPLDDEHFEGDYLFFDRSTVEAVKKPSLSLVSASTYRKDRWPDAVVPYIIKDNFPIELRAAIGAAMESIQNMSCVRFVPYELVKDKKKFKILPLVIKKHSKNRCAGSIGLNGTRPNE</sequence>
<name>A0A915L346_ROMCU</name>
<protein>
    <submittedName>
        <fullName evidence="4">Peptidase M12A domain-containing protein</fullName>
    </submittedName>
</protein>
<dbReference type="GO" id="GO:0004222">
    <property type="term" value="F:metalloendopeptidase activity"/>
    <property type="evidence" value="ECO:0007669"/>
    <property type="project" value="InterPro"/>
</dbReference>
<dbReference type="PANTHER" id="PTHR10127:SF850">
    <property type="entry name" value="METALLOENDOPEPTIDASE"/>
    <property type="match status" value="1"/>
</dbReference>
<evidence type="ECO:0000256" key="1">
    <source>
        <dbReference type="PROSITE-ProRule" id="PRU01211"/>
    </source>
</evidence>
<dbReference type="SUPFAM" id="SSF55486">
    <property type="entry name" value="Metalloproteases ('zincins'), catalytic domain"/>
    <property type="match status" value="1"/>
</dbReference>
<keyword evidence="3" id="KW-1185">Reference proteome</keyword>
<reference evidence="4" key="1">
    <citation type="submission" date="2022-11" db="UniProtKB">
        <authorList>
            <consortium name="WormBaseParasite"/>
        </authorList>
    </citation>
    <scope>IDENTIFICATION</scope>
</reference>
<dbReference type="Gene3D" id="3.40.390.10">
    <property type="entry name" value="Collagenase (Catalytic Domain)"/>
    <property type="match status" value="1"/>
</dbReference>
<evidence type="ECO:0000259" key="2">
    <source>
        <dbReference type="PROSITE" id="PS51864"/>
    </source>
</evidence>
<dbReference type="PANTHER" id="PTHR10127">
    <property type="entry name" value="DISCOIDIN, CUB, EGF, LAMININ , AND ZINC METALLOPROTEASE DOMAIN CONTAINING"/>
    <property type="match status" value="1"/>
</dbReference>